<dbReference type="EMBL" id="QZBZ01000014">
    <property type="protein sequence ID" value="TIA42078.1"/>
    <property type="molecule type" value="Genomic_DNA"/>
</dbReference>
<accession>A0A4T0C4Q1</accession>
<comment type="caution">
    <text evidence="1">The sequence shown here is derived from an EMBL/GenBank/DDBJ whole genome shotgun (WGS) entry which is preliminary data.</text>
</comment>
<protein>
    <submittedName>
        <fullName evidence="1">Uncharacterized protein</fullName>
    </submittedName>
</protein>
<dbReference type="AlphaFoldDB" id="A0A4T0C4Q1"/>
<sequence>MASVGDKEVSPGTMPSMCTFLHMRSSQQVAEPNDASPFTNETINEVDIIWHNMCAPSTFSTWRKTSSRSVAELLVDFAKLVDDGIVSVISLNVSKASFVAVVGCELDWDEVKDSIFGATR</sequence>
<name>A0A4T0C4Q1_AURPU</name>
<dbReference type="Proteomes" id="UP000308724">
    <property type="component" value="Unassembled WGS sequence"/>
</dbReference>
<organism evidence="1 2">
    <name type="scientific">Aureobasidium pullulans</name>
    <name type="common">Black yeast</name>
    <name type="synonym">Pullularia pullulans</name>
    <dbReference type="NCBI Taxonomy" id="5580"/>
    <lineage>
        <taxon>Eukaryota</taxon>
        <taxon>Fungi</taxon>
        <taxon>Dikarya</taxon>
        <taxon>Ascomycota</taxon>
        <taxon>Pezizomycotina</taxon>
        <taxon>Dothideomycetes</taxon>
        <taxon>Dothideomycetidae</taxon>
        <taxon>Dothideales</taxon>
        <taxon>Saccotheciaceae</taxon>
        <taxon>Aureobasidium</taxon>
    </lineage>
</organism>
<gene>
    <name evidence="1" type="ORF">D6C78_01357</name>
</gene>
<proteinExistence type="predicted"/>
<evidence type="ECO:0000313" key="1">
    <source>
        <dbReference type="EMBL" id="TIA42078.1"/>
    </source>
</evidence>
<reference evidence="1 2" key="1">
    <citation type="submission" date="2018-10" db="EMBL/GenBank/DDBJ databases">
        <title>Fifty Aureobasidium pullulans genomes reveal a recombining polyextremotolerant generalist.</title>
        <authorList>
            <person name="Gostincar C."/>
            <person name="Turk M."/>
            <person name="Zajc J."/>
            <person name="Gunde-Cimerman N."/>
        </authorList>
    </citation>
    <scope>NUCLEOTIDE SEQUENCE [LARGE SCALE GENOMIC DNA]</scope>
    <source>
        <strain evidence="1 2">EXF-1645</strain>
    </source>
</reference>
<evidence type="ECO:0000313" key="2">
    <source>
        <dbReference type="Proteomes" id="UP000308724"/>
    </source>
</evidence>